<evidence type="ECO:0000256" key="5">
    <source>
        <dbReference type="ARBA" id="ARBA00022729"/>
    </source>
</evidence>
<evidence type="ECO:0000313" key="12">
    <source>
        <dbReference type="EMBL" id="VDP59782.1"/>
    </source>
</evidence>
<keyword evidence="2" id="KW-1003">Cell membrane</keyword>
<dbReference type="GO" id="GO:0007156">
    <property type="term" value="P:homophilic cell adhesion via plasma membrane adhesion molecules"/>
    <property type="evidence" value="ECO:0007669"/>
    <property type="project" value="InterPro"/>
</dbReference>
<evidence type="ECO:0000256" key="10">
    <source>
        <dbReference type="ARBA" id="ARBA00023136"/>
    </source>
</evidence>
<evidence type="ECO:0000256" key="6">
    <source>
        <dbReference type="ARBA" id="ARBA00022737"/>
    </source>
</evidence>
<keyword evidence="5" id="KW-0732">Signal</keyword>
<dbReference type="PROSITE" id="PS00232">
    <property type="entry name" value="CADHERIN_1"/>
    <property type="match status" value="2"/>
</dbReference>
<dbReference type="InterPro" id="IPR020894">
    <property type="entry name" value="Cadherin_CS"/>
</dbReference>
<dbReference type="InterPro" id="IPR002126">
    <property type="entry name" value="Cadherin-like_dom"/>
</dbReference>
<keyword evidence="4" id="KW-0479">Metal-binding</keyword>
<evidence type="ECO:0000256" key="2">
    <source>
        <dbReference type="ARBA" id="ARBA00022475"/>
    </source>
</evidence>
<dbReference type="SUPFAM" id="SSF49313">
    <property type="entry name" value="Cadherin-like"/>
    <property type="match status" value="1"/>
</dbReference>
<keyword evidence="13" id="KW-1185">Reference proteome</keyword>
<dbReference type="GO" id="GO:0005509">
    <property type="term" value="F:calcium ion binding"/>
    <property type="evidence" value="ECO:0007669"/>
    <property type="project" value="UniProtKB-UniRule"/>
</dbReference>
<evidence type="ECO:0000256" key="4">
    <source>
        <dbReference type="ARBA" id="ARBA00022723"/>
    </source>
</evidence>
<dbReference type="Proteomes" id="UP000269396">
    <property type="component" value="Unassembled WGS sequence"/>
</dbReference>
<keyword evidence="3" id="KW-0812">Transmembrane</keyword>
<evidence type="ECO:0000313" key="13">
    <source>
        <dbReference type="Proteomes" id="UP000269396"/>
    </source>
</evidence>
<dbReference type="PANTHER" id="PTHR24028:SF146">
    <property type="entry name" value="CADHERIN 96CB, ISOFORM D-RELATED"/>
    <property type="match status" value="1"/>
</dbReference>
<proteinExistence type="predicted"/>
<evidence type="ECO:0000256" key="7">
    <source>
        <dbReference type="ARBA" id="ARBA00022837"/>
    </source>
</evidence>
<protein>
    <submittedName>
        <fullName evidence="12">Uncharacterized protein</fullName>
    </submittedName>
</protein>
<evidence type="ECO:0000256" key="1">
    <source>
        <dbReference type="ARBA" id="ARBA00004251"/>
    </source>
</evidence>
<dbReference type="AlphaFoldDB" id="A0A183PCA0"/>
<keyword evidence="11" id="KW-0325">Glycoprotein</keyword>
<accession>A0A183PCA0</accession>
<dbReference type="FunFam" id="2.60.40.60:FF:000123">
    <property type="entry name" value="Protocadherin beta 4"/>
    <property type="match status" value="1"/>
</dbReference>
<gene>
    <name evidence="12" type="ORF">SMTD_LOCUS11987</name>
</gene>
<sequence>IVCSDNGIPSLTSSYVIKVIVQDLNDNPPVFTKDYHNFFVQENSPINTLINKVIATDADSEKNAEIKYQLSQDGEEYFTINQLDGTIYTKIIFDRELKQNYRFQVYANDNGQPIALTATTTIEVTIVDVNDNTPITEIDQSLVGICASCVDYLNIALSYELFIQRWIGINSGIQNERFVLRGTLQMDMPASQS</sequence>
<keyword evidence="8" id="KW-0130">Cell adhesion</keyword>
<dbReference type="STRING" id="31246.A0A183PCA0"/>
<evidence type="ECO:0000256" key="11">
    <source>
        <dbReference type="ARBA" id="ARBA00023180"/>
    </source>
</evidence>
<reference evidence="12 13" key="1">
    <citation type="submission" date="2018-11" db="EMBL/GenBank/DDBJ databases">
        <authorList>
            <consortium name="Pathogen Informatics"/>
        </authorList>
    </citation>
    <scope>NUCLEOTIDE SEQUENCE [LARGE SCALE GENOMIC DNA]</scope>
    <source>
        <strain>Denwood</strain>
        <strain evidence="13">Zambia</strain>
    </source>
</reference>
<keyword evidence="6" id="KW-0677">Repeat</keyword>
<keyword evidence="10" id="KW-0472">Membrane</keyword>
<dbReference type="PROSITE" id="PS50268">
    <property type="entry name" value="CADHERIN_2"/>
    <property type="match status" value="2"/>
</dbReference>
<name>A0A183PCA0_9TREM</name>
<dbReference type="PRINTS" id="PR00205">
    <property type="entry name" value="CADHERIN"/>
</dbReference>
<dbReference type="InterPro" id="IPR050174">
    <property type="entry name" value="Protocadherin/Cadherin-CA"/>
</dbReference>
<evidence type="ECO:0000256" key="3">
    <source>
        <dbReference type="ARBA" id="ARBA00022692"/>
    </source>
</evidence>
<dbReference type="SMART" id="SM00112">
    <property type="entry name" value="CA"/>
    <property type="match status" value="1"/>
</dbReference>
<comment type="subcellular location">
    <subcellularLocation>
        <location evidence="1">Cell membrane</location>
        <topology evidence="1">Single-pass type I membrane protein</topology>
    </subcellularLocation>
</comment>
<evidence type="ECO:0000256" key="8">
    <source>
        <dbReference type="ARBA" id="ARBA00022889"/>
    </source>
</evidence>
<keyword evidence="9" id="KW-1133">Transmembrane helix</keyword>
<dbReference type="Pfam" id="PF00028">
    <property type="entry name" value="Cadherin"/>
    <property type="match status" value="1"/>
</dbReference>
<dbReference type="PANTHER" id="PTHR24028">
    <property type="entry name" value="CADHERIN-87A"/>
    <property type="match status" value="1"/>
</dbReference>
<dbReference type="InterPro" id="IPR015919">
    <property type="entry name" value="Cadherin-like_sf"/>
</dbReference>
<organism evidence="12 13">
    <name type="scientific">Schistosoma mattheei</name>
    <dbReference type="NCBI Taxonomy" id="31246"/>
    <lineage>
        <taxon>Eukaryota</taxon>
        <taxon>Metazoa</taxon>
        <taxon>Spiralia</taxon>
        <taxon>Lophotrochozoa</taxon>
        <taxon>Platyhelminthes</taxon>
        <taxon>Trematoda</taxon>
        <taxon>Digenea</taxon>
        <taxon>Strigeidida</taxon>
        <taxon>Schistosomatoidea</taxon>
        <taxon>Schistosomatidae</taxon>
        <taxon>Schistosoma</taxon>
    </lineage>
</organism>
<dbReference type="CDD" id="cd11304">
    <property type="entry name" value="Cadherin_repeat"/>
    <property type="match status" value="1"/>
</dbReference>
<feature type="non-terminal residue" evidence="12">
    <location>
        <position position="1"/>
    </location>
</feature>
<evidence type="ECO:0000256" key="9">
    <source>
        <dbReference type="ARBA" id="ARBA00022989"/>
    </source>
</evidence>
<dbReference type="Gene3D" id="2.60.40.60">
    <property type="entry name" value="Cadherins"/>
    <property type="match status" value="2"/>
</dbReference>
<dbReference type="GO" id="GO:0005886">
    <property type="term" value="C:plasma membrane"/>
    <property type="evidence" value="ECO:0007669"/>
    <property type="project" value="UniProtKB-SubCell"/>
</dbReference>
<keyword evidence="7" id="KW-0106">Calcium</keyword>
<dbReference type="EMBL" id="UZAL01032000">
    <property type="protein sequence ID" value="VDP59782.1"/>
    <property type="molecule type" value="Genomic_DNA"/>
</dbReference>